<protein>
    <submittedName>
        <fullName evidence="3">ComF family protein</fullName>
    </submittedName>
</protein>
<comment type="similarity">
    <text evidence="1">Belongs to the ComF/GntX family.</text>
</comment>
<dbReference type="Gene3D" id="3.40.50.2020">
    <property type="match status" value="1"/>
</dbReference>
<evidence type="ECO:0000313" key="4">
    <source>
        <dbReference type="Proteomes" id="UP000251889"/>
    </source>
</evidence>
<dbReference type="AlphaFoldDB" id="A0A364Y7W4"/>
<dbReference type="Proteomes" id="UP000251889">
    <property type="component" value="Unassembled WGS sequence"/>
</dbReference>
<accession>A0A364Y7W4</accession>
<organism evidence="3 4">
    <name type="scientific">Pseudochryseolinea flava</name>
    <dbReference type="NCBI Taxonomy" id="2059302"/>
    <lineage>
        <taxon>Bacteria</taxon>
        <taxon>Pseudomonadati</taxon>
        <taxon>Bacteroidota</taxon>
        <taxon>Cytophagia</taxon>
        <taxon>Cytophagales</taxon>
        <taxon>Fulvivirgaceae</taxon>
        <taxon>Pseudochryseolinea</taxon>
    </lineage>
</organism>
<evidence type="ECO:0000259" key="2">
    <source>
        <dbReference type="Pfam" id="PF00156"/>
    </source>
</evidence>
<feature type="domain" description="Phosphoribosyltransferase" evidence="2">
    <location>
        <begin position="139"/>
        <end position="231"/>
    </location>
</feature>
<dbReference type="InterPro" id="IPR000836">
    <property type="entry name" value="PRTase_dom"/>
</dbReference>
<name>A0A364Y7W4_9BACT</name>
<sequence>MRTSDFNTVVNDFVSLFFPRYCLACQGPLVKGEDMICTVCMLEMPQTNFHMKHDNSLRERLHVRMPLLYAMALFRFSKSGRVQELLHTLKYKNQPELGISIGKMYGEKLATSGYVGQWDSIIPVPLHESRFRKRGYNQSSKFAEGLSDKLHLPILEDVLFRKVKTDTQTKKTKLNRWENVRTVFEMNSQGMAPNNRVLLVDDVVTTGATLEACAQTLMESGCSSVSIACIAEA</sequence>
<gene>
    <name evidence="3" type="ORF">DQQ10_03500</name>
</gene>
<reference evidence="3 4" key="1">
    <citation type="submission" date="2018-06" db="EMBL/GenBank/DDBJ databases">
        <title>Chryseolinea flavus sp. nov., a member of the phylum Bacteroidetes isolated from soil.</title>
        <authorList>
            <person name="Li Y."/>
            <person name="Wang J."/>
        </authorList>
    </citation>
    <scope>NUCLEOTIDE SEQUENCE [LARGE SCALE GENOMIC DNA]</scope>
    <source>
        <strain evidence="3 4">SDU1-6</strain>
    </source>
</reference>
<dbReference type="CDD" id="cd06223">
    <property type="entry name" value="PRTases_typeI"/>
    <property type="match status" value="1"/>
</dbReference>
<dbReference type="SUPFAM" id="SSF53271">
    <property type="entry name" value="PRTase-like"/>
    <property type="match status" value="1"/>
</dbReference>
<evidence type="ECO:0000256" key="1">
    <source>
        <dbReference type="ARBA" id="ARBA00008007"/>
    </source>
</evidence>
<dbReference type="PANTHER" id="PTHR47505">
    <property type="entry name" value="DNA UTILIZATION PROTEIN YHGH"/>
    <property type="match status" value="1"/>
</dbReference>
<dbReference type="InterPro" id="IPR051910">
    <property type="entry name" value="ComF/GntX_DNA_util-trans"/>
</dbReference>
<comment type="caution">
    <text evidence="3">The sequence shown here is derived from an EMBL/GenBank/DDBJ whole genome shotgun (WGS) entry which is preliminary data.</text>
</comment>
<dbReference type="OrthoDB" id="9779910at2"/>
<dbReference type="Pfam" id="PF00156">
    <property type="entry name" value="Pribosyltran"/>
    <property type="match status" value="1"/>
</dbReference>
<dbReference type="EMBL" id="QMFY01000001">
    <property type="protein sequence ID" value="RAW03171.1"/>
    <property type="molecule type" value="Genomic_DNA"/>
</dbReference>
<keyword evidence="4" id="KW-1185">Reference proteome</keyword>
<proteinExistence type="inferred from homology"/>
<dbReference type="PANTHER" id="PTHR47505:SF1">
    <property type="entry name" value="DNA UTILIZATION PROTEIN YHGH"/>
    <property type="match status" value="1"/>
</dbReference>
<evidence type="ECO:0000313" key="3">
    <source>
        <dbReference type="EMBL" id="RAW03171.1"/>
    </source>
</evidence>
<dbReference type="InterPro" id="IPR029057">
    <property type="entry name" value="PRTase-like"/>
</dbReference>